<name>A0A4R2IC70_9GAMM</name>
<dbReference type="AlphaFoldDB" id="A0A4R2IC70"/>
<dbReference type="PANTHER" id="PTHR38479:SF2">
    <property type="entry name" value="WINGED HELIX DNA-BINDING DOMAIN-CONTAINING PROTEIN"/>
    <property type="match status" value="1"/>
</dbReference>
<organism evidence="1 2">
    <name type="scientific">Dokdonella fugitiva</name>
    <dbReference type="NCBI Taxonomy" id="328517"/>
    <lineage>
        <taxon>Bacteria</taxon>
        <taxon>Pseudomonadati</taxon>
        <taxon>Pseudomonadota</taxon>
        <taxon>Gammaproteobacteria</taxon>
        <taxon>Lysobacterales</taxon>
        <taxon>Rhodanobacteraceae</taxon>
        <taxon>Dokdonella</taxon>
    </lineage>
</organism>
<dbReference type="PANTHER" id="PTHR38479">
    <property type="entry name" value="LMO0824 PROTEIN"/>
    <property type="match status" value="1"/>
</dbReference>
<proteinExistence type="predicted"/>
<keyword evidence="2" id="KW-1185">Reference proteome</keyword>
<accession>A0A4R2IC70</accession>
<keyword evidence="1" id="KW-0238">DNA-binding</keyword>
<protein>
    <submittedName>
        <fullName evidence="1">Winged helix DNA-binding protein</fullName>
    </submittedName>
</protein>
<dbReference type="RefSeq" id="WP_131995311.1">
    <property type="nucleotide sequence ID" value="NZ_JACGXM010000011.1"/>
</dbReference>
<dbReference type="GO" id="GO:0003677">
    <property type="term" value="F:DNA binding"/>
    <property type="evidence" value="ECO:0007669"/>
    <property type="project" value="UniProtKB-KW"/>
</dbReference>
<dbReference type="OrthoDB" id="9148135at2"/>
<reference evidence="1 2" key="1">
    <citation type="journal article" date="2015" name="Stand. Genomic Sci.">
        <title>Genomic Encyclopedia of Bacterial and Archaeal Type Strains, Phase III: the genomes of soil and plant-associated and newly described type strains.</title>
        <authorList>
            <person name="Whitman W.B."/>
            <person name="Woyke T."/>
            <person name="Klenk H.P."/>
            <person name="Zhou Y."/>
            <person name="Lilburn T.G."/>
            <person name="Beck B.J."/>
            <person name="De Vos P."/>
            <person name="Vandamme P."/>
            <person name="Eisen J.A."/>
            <person name="Garrity G."/>
            <person name="Hugenholtz P."/>
            <person name="Kyrpides N.C."/>
        </authorList>
    </citation>
    <scope>NUCLEOTIDE SEQUENCE [LARGE SCALE GENOMIC DNA]</scope>
    <source>
        <strain evidence="1 2">A3</strain>
    </source>
</reference>
<sequence>MKRRGFDLPGARLRRQRLVGDGFPAVAQAVTAQLAVQAQDYLGMLWGLGQRVQGATEASVEHAFAERSIVRGWPLRGTLHVVAGADHRWLLELLAPRVLERSRRRLKDEFDLDDRVMERARAICERVLDGGRALAREALYAAFDDARIPTAGSRGLHLVWWLAHAGVLCFGTRIGKQHSFVLLDDWLPPAPSRPRDDALAELARRYFASRGPASVQDFAWWSGLAAAEAAAAHEAVRGALERIDIDGRAYWHLPTRDDVIPARPARVHLLPAYDEYTVAYHDRSAFLDAAHAERAGNGIFKPALLLDGRIAGSWKRTLAKTTVAIEPDWFDPPSAAAIKAFDAAAARYAAFSGRMRK</sequence>
<comment type="caution">
    <text evidence="1">The sequence shown here is derived from an EMBL/GenBank/DDBJ whole genome shotgun (WGS) entry which is preliminary data.</text>
</comment>
<dbReference type="EMBL" id="SLWQ01000002">
    <property type="protein sequence ID" value="TCO42133.1"/>
    <property type="molecule type" value="Genomic_DNA"/>
</dbReference>
<evidence type="ECO:0000313" key="1">
    <source>
        <dbReference type="EMBL" id="TCO42133.1"/>
    </source>
</evidence>
<evidence type="ECO:0000313" key="2">
    <source>
        <dbReference type="Proteomes" id="UP000294862"/>
    </source>
</evidence>
<dbReference type="InterPro" id="IPR009351">
    <property type="entry name" value="AlkZ-like"/>
</dbReference>
<gene>
    <name evidence="1" type="ORF">EV148_102492</name>
</gene>
<dbReference type="Proteomes" id="UP000294862">
    <property type="component" value="Unassembled WGS sequence"/>
</dbReference>
<dbReference type="Pfam" id="PF06224">
    <property type="entry name" value="AlkZ-like"/>
    <property type="match status" value="1"/>
</dbReference>